<reference evidence="2 3" key="1">
    <citation type="submission" date="2009-12" db="EMBL/GenBank/DDBJ databases">
        <authorList>
            <person name="Shrivastava S."/>
            <person name="Madupu R."/>
            <person name="Durkin A.S."/>
            <person name="Torralba M."/>
            <person name="Methe B."/>
            <person name="Sutton G.G."/>
            <person name="Strausberg R.L."/>
            <person name="Nelson K.E."/>
        </authorList>
    </citation>
    <scope>NUCLEOTIDE SEQUENCE [LARGE SCALE GENOMIC DNA]</scope>
    <source>
        <strain evidence="2 3">W5455</strain>
    </source>
</reference>
<dbReference type="RefSeq" id="WP_009165995.1">
    <property type="nucleotide sequence ID" value="NZ_ADFP01000128.1"/>
</dbReference>
<sequence length="160" mass="17453">MPKTKLQELIFTLMMVPVMVTWMVLYNLWLSPQGLTGVSARTGATVLELCALALAVEFPLISPAAHAIAFRIVRRTSCSPTLLPVVVALCMVSLMCPYMSFMAMLLQRGLPAEWASVWGGMLRVNYPMALAWQLLVAGPAVRATFASLQKRFWPAGAPAA</sequence>
<keyword evidence="1" id="KW-0472">Membrane</keyword>
<protein>
    <recommendedName>
        <fullName evidence="4">DUF2798 domain-containing protein</fullName>
    </recommendedName>
</protein>
<dbReference type="EMBL" id="ADFP01000128">
    <property type="protein sequence ID" value="EFB89551.1"/>
    <property type="molecule type" value="Genomic_DNA"/>
</dbReference>
<evidence type="ECO:0000313" key="3">
    <source>
        <dbReference type="Proteomes" id="UP000006462"/>
    </source>
</evidence>
<dbReference type="InterPro" id="IPR021529">
    <property type="entry name" value="DUF2798"/>
</dbReference>
<evidence type="ECO:0000256" key="1">
    <source>
        <dbReference type="SAM" id="Phobius"/>
    </source>
</evidence>
<dbReference type="Proteomes" id="UP000006462">
    <property type="component" value="Unassembled WGS sequence"/>
</dbReference>
<feature type="transmembrane region" description="Helical" evidence="1">
    <location>
        <begin position="49"/>
        <end position="70"/>
    </location>
</feature>
<feature type="transmembrane region" description="Helical" evidence="1">
    <location>
        <begin position="126"/>
        <end position="145"/>
    </location>
</feature>
<feature type="transmembrane region" description="Helical" evidence="1">
    <location>
        <begin position="82"/>
        <end position="106"/>
    </location>
</feature>
<keyword evidence="3" id="KW-1185">Reference proteome</keyword>
<dbReference type="Pfam" id="PF11391">
    <property type="entry name" value="DUF2798"/>
    <property type="match status" value="1"/>
</dbReference>
<keyword evidence="1" id="KW-0812">Transmembrane</keyword>
<proteinExistence type="predicted"/>
<name>A0ABM9ZRJ2_9BACT</name>
<keyword evidence="1" id="KW-1133">Transmembrane helix</keyword>
<organism evidence="2 3">
    <name type="scientific">Pyramidobacter piscolens W5455</name>
    <dbReference type="NCBI Taxonomy" id="352165"/>
    <lineage>
        <taxon>Bacteria</taxon>
        <taxon>Thermotogati</taxon>
        <taxon>Synergistota</taxon>
        <taxon>Synergistia</taxon>
        <taxon>Synergistales</taxon>
        <taxon>Dethiosulfovibrionaceae</taxon>
        <taxon>Pyramidobacter</taxon>
    </lineage>
</organism>
<accession>A0ABM9ZRJ2</accession>
<evidence type="ECO:0000313" key="2">
    <source>
        <dbReference type="EMBL" id="EFB89551.1"/>
    </source>
</evidence>
<gene>
    <name evidence="2" type="ORF">HMPREF7215_1994</name>
</gene>
<feature type="transmembrane region" description="Helical" evidence="1">
    <location>
        <begin position="9"/>
        <end position="29"/>
    </location>
</feature>
<comment type="caution">
    <text evidence="2">The sequence shown here is derived from an EMBL/GenBank/DDBJ whole genome shotgun (WGS) entry which is preliminary data.</text>
</comment>
<evidence type="ECO:0008006" key="4">
    <source>
        <dbReference type="Google" id="ProtNLM"/>
    </source>
</evidence>